<evidence type="ECO:0000313" key="4">
    <source>
        <dbReference type="EMBL" id="KAI3895972.1"/>
    </source>
</evidence>
<comment type="similarity">
    <text evidence="1">Belongs to the remorin family.</text>
</comment>
<feature type="region of interest" description="Disordered" evidence="2">
    <location>
        <begin position="397"/>
        <end position="422"/>
    </location>
</feature>
<sequence>MVELGFSDKHKKKSTKNKKKKQQQTTTLRSSSGGGGCREESPDSINFTTTTNTESLFSSACGSVDRCSLASEQVFDHETLISELSEHLSGGEQDLGSNNVSTVHQINFPIDDDDEDNEEGIEDEENDYVDVDPSSSSFSQAIKECQHRRRRSEAIPSQKKQMRQRPVSVDLNNTGTYGTSSSPPYNGMRKSSVSSQKLDTFPSPGTPNYWRGNVGSQKGWCSERVPLPTNGGRRYGTAGVLPFNPGRTLPSKWEDAEKWIFSPVSGDGLTRTSRPAPHRRPKSKSGPIGPPDIAYYSPCGPMFEGGNVENYVARSPFSAGVIAIEAVPNRGTCSNGSRSSSGNGSIGGGVSYALDGDSCIVRSTSIHGWSSSLLSQSSLSGSRDGSKDASIKISHVMSRRDMATQMSPDGSPNSSPKRTCFAPSPPPLLPIIEQQTHHNVEVRDVEVDGRVTVTRWSRKHGARASRKGNGDVKDRKKKSSETQISGWEITETGVSKSKREEAKITAWENLQKAKAETAIRKLEMKLEKKRSSSMDKIMDKLKSAQKKAQKMRSSVSSKDSEKTHQVVKTSSKAVSFRRPGQIGALGCFTCHAC</sequence>
<dbReference type="AlphaFoldDB" id="A0AAD4SCG5"/>
<feature type="region of interest" description="Disordered" evidence="2">
    <location>
        <begin position="545"/>
        <end position="572"/>
    </location>
</feature>
<name>A0AAD4SCG5_9MAGN</name>
<evidence type="ECO:0000256" key="2">
    <source>
        <dbReference type="SAM" id="MobiDB-lite"/>
    </source>
</evidence>
<feature type="domain" description="Remorin C-terminal" evidence="3">
    <location>
        <begin position="480"/>
        <end position="582"/>
    </location>
</feature>
<dbReference type="Pfam" id="PF03763">
    <property type="entry name" value="Remorin_C"/>
    <property type="match status" value="1"/>
</dbReference>
<protein>
    <recommendedName>
        <fullName evidence="3">Remorin C-terminal domain-containing protein</fullName>
    </recommendedName>
</protein>
<feature type="region of interest" description="Disordered" evidence="2">
    <location>
        <begin position="457"/>
        <end position="485"/>
    </location>
</feature>
<keyword evidence="5" id="KW-1185">Reference proteome</keyword>
<feature type="compositionally biased region" description="Basic residues" evidence="2">
    <location>
        <begin position="457"/>
        <end position="466"/>
    </location>
</feature>
<feature type="compositionally biased region" description="Polar residues" evidence="2">
    <location>
        <begin position="170"/>
        <end position="198"/>
    </location>
</feature>
<feature type="region of interest" description="Disordered" evidence="2">
    <location>
        <begin position="1"/>
        <end position="50"/>
    </location>
</feature>
<organism evidence="4 5">
    <name type="scientific">Papaver atlanticum</name>
    <dbReference type="NCBI Taxonomy" id="357466"/>
    <lineage>
        <taxon>Eukaryota</taxon>
        <taxon>Viridiplantae</taxon>
        <taxon>Streptophyta</taxon>
        <taxon>Embryophyta</taxon>
        <taxon>Tracheophyta</taxon>
        <taxon>Spermatophyta</taxon>
        <taxon>Magnoliopsida</taxon>
        <taxon>Ranunculales</taxon>
        <taxon>Papaveraceae</taxon>
        <taxon>Papaveroideae</taxon>
        <taxon>Papaver</taxon>
    </lineage>
</organism>
<comment type="caution">
    <text evidence="4">The sequence shown here is derived from an EMBL/GenBank/DDBJ whole genome shotgun (WGS) entry which is preliminary data.</text>
</comment>
<feature type="compositionally biased region" description="Basic residues" evidence="2">
    <location>
        <begin position="9"/>
        <end position="22"/>
    </location>
</feature>
<evidence type="ECO:0000259" key="3">
    <source>
        <dbReference type="Pfam" id="PF03763"/>
    </source>
</evidence>
<dbReference type="PANTHER" id="PTHR31471">
    <property type="entry name" value="OS02G0116800 PROTEIN"/>
    <property type="match status" value="1"/>
</dbReference>
<accession>A0AAD4SCG5</accession>
<feature type="compositionally biased region" description="Polar residues" evidence="2">
    <location>
        <begin position="404"/>
        <end position="417"/>
    </location>
</feature>
<feature type="compositionally biased region" description="Acidic residues" evidence="2">
    <location>
        <begin position="110"/>
        <end position="130"/>
    </location>
</feature>
<reference evidence="4" key="1">
    <citation type="submission" date="2022-04" db="EMBL/GenBank/DDBJ databases">
        <title>A functionally conserved STORR gene fusion in Papaver species that diverged 16.8 million years ago.</title>
        <authorList>
            <person name="Catania T."/>
        </authorList>
    </citation>
    <scope>NUCLEOTIDE SEQUENCE</scope>
    <source>
        <strain evidence="4">S-188037</strain>
    </source>
</reference>
<gene>
    <name evidence="4" type="ORF">MKW98_025763</name>
</gene>
<dbReference type="PANTHER" id="PTHR31471:SF13">
    <property type="entry name" value="REMORIN FAMILY PROTEIN"/>
    <property type="match status" value="1"/>
</dbReference>
<evidence type="ECO:0000256" key="1">
    <source>
        <dbReference type="ARBA" id="ARBA00005711"/>
    </source>
</evidence>
<feature type="region of interest" description="Disordered" evidence="2">
    <location>
        <begin position="108"/>
        <end position="210"/>
    </location>
</feature>
<feature type="region of interest" description="Disordered" evidence="2">
    <location>
        <begin position="264"/>
        <end position="291"/>
    </location>
</feature>
<dbReference type="InterPro" id="IPR005516">
    <property type="entry name" value="Remorin_C"/>
</dbReference>
<proteinExistence type="inferred from homology"/>
<dbReference type="EMBL" id="JAJJMB010011896">
    <property type="protein sequence ID" value="KAI3895972.1"/>
    <property type="molecule type" value="Genomic_DNA"/>
</dbReference>
<evidence type="ECO:0000313" key="5">
    <source>
        <dbReference type="Proteomes" id="UP001202328"/>
    </source>
</evidence>
<dbReference type="Proteomes" id="UP001202328">
    <property type="component" value="Unassembled WGS sequence"/>
</dbReference>